<evidence type="ECO:0000256" key="1">
    <source>
        <dbReference type="SAM" id="Phobius"/>
    </source>
</evidence>
<gene>
    <name evidence="2" type="ORF">ElP_40370</name>
</gene>
<proteinExistence type="predicted"/>
<keyword evidence="3" id="KW-1185">Reference proteome</keyword>
<keyword evidence="1" id="KW-0812">Transmembrane</keyword>
<dbReference type="AlphaFoldDB" id="A0A518H5K4"/>
<sequence length="342" mass="36682">MFDAQEVTSMLAIAILVVLVPTFFLSRSVSRHKVSRMARERARELGLEFRGPVGSRRDPLFRGLAVIGRRGRQAVTDVCRGDYRGHPLLMADVRERPLIASAIAPGSSGPVGTAIRLVAVLMGVGFLASALLHATGLLVGRLPYGGAMMLGLAATSGLIGLVFTMPFLAEAARRRRSAANHLLVIFIEPVPGLPEFLLDPRSADHPDLDPEFRFAPTRPDDSLPPPLAAEYASLGAPLDALPPAFLDRATQVLVGRSTPWSVQGTGGRLAIWISNWHAPTTLRPVRSYRSVLDDAVSLREALDPSTAPVEPSGAIPPRKSIRSALELIHGEPGPNHRGRTGV</sequence>
<organism evidence="2 3">
    <name type="scientific">Tautonia plasticadhaerens</name>
    <dbReference type="NCBI Taxonomy" id="2527974"/>
    <lineage>
        <taxon>Bacteria</taxon>
        <taxon>Pseudomonadati</taxon>
        <taxon>Planctomycetota</taxon>
        <taxon>Planctomycetia</taxon>
        <taxon>Isosphaerales</taxon>
        <taxon>Isosphaeraceae</taxon>
        <taxon>Tautonia</taxon>
    </lineage>
</organism>
<dbReference type="KEGG" id="tpla:ElP_40370"/>
<dbReference type="Proteomes" id="UP000317835">
    <property type="component" value="Chromosome"/>
</dbReference>
<keyword evidence="1" id="KW-1133">Transmembrane helix</keyword>
<protein>
    <submittedName>
        <fullName evidence="2">Uncharacterized protein</fullName>
    </submittedName>
</protein>
<feature type="transmembrane region" description="Helical" evidence="1">
    <location>
        <begin position="117"/>
        <end position="140"/>
    </location>
</feature>
<evidence type="ECO:0000313" key="2">
    <source>
        <dbReference type="EMBL" id="QDV36123.1"/>
    </source>
</evidence>
<dbReference type="RefSeq" id="WP_145272183.1">
    <property type="nucleotide sequence ID" value="NZ_CP036426.1"/>
</dbReference>
<reference evidence="2 3" key="1">
    <citation type="submission" date="2019-02" db="EMBL/GenBank/DDBJ databases">
        <title>Deep-cultivation of Planctomycetes and their phenomic and genomic characterization uncovers novel biology.</title>
        <authorList>
            <person name="Wiegand S."/>
            <person name="Jogler M."/>
            <person name="Boedeker C."/>
            <person name="Pinto D."/>
            <person name="Vollmers J."/>
            <person name="Rivas-Marin E."/>
            <person name="Kohn T."/>
            <person name="Peeters S.H."/>
            <person name="Heuer A."/>
            <person name="Rast P."/>
            <person name="Oberbeckmann S."/>
            <person name="Bunk B."/>
            <person name="Jeske O."/>
            <person name="Meyerdierks A."/>
            <person name="Storesund J.E."/>
            <person name="Kallscheuer N."/>
            <person name="Luecker S."/>
            <person name="Lage O.M."/>
            <person name="Pohl T."/>
            <person name="Merkel B.J."/>
            <person name="Hornburger P."/>
            <person name="Mueller R.-W."/>
            <person name="Bruemmer F."/>
            <person name="Labrenz M."/>
            <person name="Spormann A.M."/>
            <person name="Op den Camp H."/>
            <person name="Overmann J."/>
            <person name="Amann R."/>
            <person name="Jetten M.S.M."/>
            <person name="Mascher T."/>
            <person name="Medema M.H."/>
            <person name="Devos D.P."/>
            <person name="Kaster A.-K."/>
            <person name="Ovreas L."/>
            <person name="Rohde M."/>
            <person name="Galperin M.Y."/>
            <person name="Jogler C."/>
        </authorList>
    </citation>
    <scope>NUCLEOTIDE SEQUENCE [LARGE SCALE GENOMIC DNA]</scope>
    <source>
        <strain evidence="2 3">ElP</strain>
    </source>
</reference>
<name>A0A518H5K4_9BACT</name>
<feature type="transmembrane region" description="Helical" evidence="1">
    <location>
        <begin position="6"/>
        <end position="26"/>
    </location>
</feature>
<dbReference type="EMBL" id="CP036426">
    <property type="protein sequence ID" value="QDV36123.1"/>
    <property type="molecule type" value="Genomic_DNA"/>
</dbReference>
<keyword evidence="1" id="KW-0472">Membrane</keyword>
<evidence type="ECO:0000313" key="3">
    <source>
        <dbReference type="Proteomes" id="UP000317835"/>
    </source>
</evidence>
<feature type="transmembrane region" description="Helical" evidence="1">
    <location>
        <begin position="146"/>
        <end position="168"/>
    </location>
</feature>
<accession>A0A518H5K4</accession>